<dbReference type="GO" id="GO:0008610">
    <property type="term" value="P:lipid biosynthetic process"/>
    <property type="evidence" value="ECO:0007669"/>
    <property type="project" value="TreeGrafter"/>
</dbReference>
<keyword evidence="6" id="KW-1185">Reference proteome</keyword>
<dbReference type="EnsemblPlants" id="AUR62004087-RA">
    <property type="protein sequence ID" value="AUR62004087-RA:cds"/>
    <property type="gene ID" value="AUR62004087"/>
</dbReference>
<reference evidence="5" key="2">
    <citation type="submission" date="2021-03" db="UniProtKB">
        <authorList>
            <consortium name="EnsemblPlants"/>
        </authorList>
    </citation>
    <scope>IDENTIFICATION</scope>
</reference>
<dbReference type="Proteomes" id="UP000596660">
    <property type="component" value="Unplaced"/>
</dbReference>
<accession>A0A803KYH8</accession>
<evidence type="ECO:0000313" key="6">
    <source>
        <dbReference type="Proteomes" id="UP000596660"/>
    </source>
</evidence>
<name>A0A803KYH8_CHEQI</name>
<protein>
    <recommendedName>
        <fullName evidence="7">Phosphatidic acid phosphatase type 2/haloperoxidase domain-containing protein</fullName>
    </recommendedName>
</protein>
<organism evidence="5 6">
    <name type="scientific">Chenopodium quinoa</name>
    <name type="common">Quinoa</name>
    <dbReference type="NCBI Taxonomy" id="63459"/>
    <lineage>
        <taxon>Eukaryota</taxon>
        <taxon>Viridiplantae</taxon>
        <taxon>Streptophyta</taxon>
        <taxon>Embryophyta</taxon>
        <taxon>Tracheophyta</taxon>
        <taxon>Spermatophyta</taxon>
        <taxon>Magnoliopsida</taxon>
        <taxon>eudicotyledons</taxon>
        <taxon>Gunneridae</taxon>
        <taxon>Pentapetalae</taxon>
        <taxon>Caryophyllales</taxon>
        <taxon>Chenopodiaceae</taxon>
        <taxon>Chenopodioideae</taxon>
        <taxon>Atripliceae</taxon>
        <taxon>Chenopodium</taxon>
    </lineage>
</organism>
<dbReference type="Pfam" id="PF01569">
    <property type="entry name" value="PAP2"/>
    <property type="match status" value="1"/>
</dbReference>
<feature type="transmembrane region" description="Helical" evidence="2">
    <location>
        <begin position="258"/>
        <end position="279"/>
    </location>
</feature>
<dbReference type="SUPFAM" id="SSF48317">
    <property type="entry name" value="Acid phosphatase/Vanadium-dependent haloperoxidase"/>
    <property type="match status" value="1"/>
</dbReference>
<dbReference type="GO" id="GO:0006487">
    <property type="term" value="P:protein N-linked glycosylation"/>
    <property type="evidence" value="ECO:0007669"/>
    <property type="project" value="TreeGrafter"/>
</dbReference>
<feature type="transmembrane region" description="Helical" evidence="2">
    <location>
        <begin position="224"/>
        <end position="252"/>
    </location>
</feature>
<feature type="transmembrane region" description="Helical" evidence="2">
    <location>
        <begin position="322"/>
        <end position="340"/>
    </location>
</feature>
<feature type="transmembrane region" description="Helical" evidence="2">
    <location>
        <begin position="382"/>
        <end position="405"/>
    </location>
</feature>
<feature type="transmembrane region" description="Helical" evidence="2">
    <location>
        <begin position="158"/>
        <end position="179"/>
    </location>
</feature>
<dbReference type="GO" id="GO:0047874">
    <property type="term" value="F:dolichyldiphosphatase activity"/>
    <property type="evidence" value="ECO:0007669"/>
    <property type="project" value="TreeGrafter"/>
</dbReference>
<feature type="transmembrane region" description="Helical" evidence="2">
    <location>
        <begin position="299"/>
        <end position="316"/>
    </location>
</feature>
<dbReference type="Gene3D" id="1.20.144.10">
    <property type="entry name" value="Phosphatidic acid phosphatase type 2/haloperoxidase"/>
    <property type="match status" value="1"/>
</dbReference>
<keyword evidence="1" id="KW-0378">Hydrolase</keyword>
<dbReference type="SUPFAM" id="SSF51445">
    <property type="entry name" value="(Trans)glycosidases"/>
    <property type="match status" value="1"/>
</dbReference>
<feature type="transmembrane region" description="Helical" evidence="2">
    <location>
        <begin position="352"/>
        <end position="370"/>
    </location>
</feature>
<dbReference type="InterPro" id="IPR017853">
    <property type="entry name" value="GH"/>
</dbReference>
<dbReference type="AlphaFoldDB" id="A0A803KYH8"/>
<dbReference type="InterPro" id="IPR036938">
    <property type="entry name" value="PAP2/HPO_sf"/>
</dbReference>
<keyword evidence="2" id="KW-0812">Transmembrane</keyword>
<keyword evidence="2" id="KW-1133">Transmembrane helix</keyword>
<evidence type="ECO:0000259" key="4">
    <source>
        <dbReference type="Pfam" id="PF26130"/>
    </source>
</evidence>
<keyword evidence="2" id="KW-0472">Membrane</keyword>
<dbReference type="Pfam" id="PF26130">
    <property type="entry name" value="PB1-like"/>
    <property type="match status" value="1"/>
</dbReference>
<reference evidence="5" key="1">
    <citation type="journal article" date="2017" name="Nature">
        <title>The genome of Chenopodium quinoa.</title>
        <authorList>
            <person name="Jarvis D.E."/>
            <person name="Ho Y.S."/>
            <person name="Lightfoot D.J."/>
            <person name="Schmoeckel S.M."/>
            <person name="Li B."/>
            <person name="Borm T.J.A."/>
            <person name="Ohyanagi H."/>
            <person name="Mineta K."/>
            <person name="Michell C.T."/>
            <person name="Saber N."/>
            <person name="Kharbatia N.M."/>
            <person name="Rupper R.R."/>
            <person name="Sharp A.R."/>
            <person name="Dally N."/>
            <person name="Boughton B.A."/>
            <person name="Woo Y.H."/>
            <person name="Gao G."/>
            <person name="Schijlen E.G.W.M."/>
            <person name="Guo X."/>
            <person name="Momin A.A."/>
            <person name="Negrao S."/>
            <person name="Al-Babili S."/>
            <person name="Gehring C."/>
            <person name="Roessner U."/>
            <person name="Jung C."/>
            <person name="Murphy K."/>
            <person name="Arold S.T."/>
            <person name="Gojobori T."/>
            <person name="van der Linden C.G."/>
            <person name="van Loo E.N."/>
            <person name="Jellen E.N."/>
            <person name="Maughan P.J."/>
            <person name="Tester M."/>
        </authorList>
    </citation>
    <scope>NUCLEOTIDE SEQUENCE [LARGE SCALE GENOMIC DNA]</scope>
    <source>
        <strain evidence="5">cv. PI 614886</strain>
    </source>
</reference>
<dbReference type="Gene3D" id="3.20.20.80">
    <property type="entry name" value="Glycosidases"/>
    <property type="match status" value="1"/>
</dbReference>
<dbReference type="GO" id="GO:0005789">
    <property type="term" value="C:endoplasmic reticulum membrane"/>
    <property type="evidence" value="ECO:0007669"/>
    <property type="project" value="TreeGrafter"/>
</dbReference>
<evidence type="ECO:0000313" key="5">
    <source>
        <dbReference type="EnsemblPlants" id="AUR62004087-RA:cds"/>
    </source>
</evidence>
<proteinExistence type="predicted"/>
<evidence type="ECO:0000256" key="2">
    <source>
        <dbReference type="SAM" id="Phobius"/>
    </source>
</evidence>
<feature type="domain" description="Phosphatidic acid phosphatase type 2/haloperoxidase" evidence="3">
    <location>
        <begin position="273"/>
        <end position="370"/>
    </location>
</feature>
<feature type="domain" description="PB1-like" evidence="4">
    <location>
        <begin position="19"/>
        <end position="98"/>
    </location>
</feature>
<sequence>MPRKTKKKGSAANTHVFYNVTVRFWYGGQFKHVRNGEMVYKGGSCSNFDVDPDELCYWDLRDYGSKCGIAHVDALFYQMPWLNIEKGLRKIQGDAEAVLTRRNTINGVTYMNDPTIMAWELMNEPRCTSDPSGKTIQSKWAITVIFAGVFIWRRDAEAAWVTIGSVVNSLLCIALKRILNQDRPIGNTKSDPGMPSCHGQYIFYAVIYFILSMFQRLGVSKITVIVAVVILAIGSYLSKWVILVIFAAVFLWRHDGEVVWATIGSVLNSLLCFALKRILNQERPTRNMRSDPGMPSSHGQYISFTVMYFILSMFHWLGVNEITVVFAAVTFVFGSYLSWLRVSQKFHTMNQVIVGVVLGSCFSVAWLWLWNSSVSEAFKSNVWVQVCILVAFAIYCLTFQLYLILKWFKKDR</sequence>
<evidence type="ECO:0000256" key="1">
    <source>
        <dbReference type="ARBA" id="ARBA00022801"/>
    </source>
</evidence>
<dbReference type="PANTHER" id="PTHR11247">
    <property type="entry name" value="PALMITOYL-PROTEIN THIOESTERASE/DOLICHYLDIPHOSPHATASE 1"/>
    <property type="match status" value="1"/>
</dbReference>
<dbReference type="InterPro" id="IPR000326">
    <property type="entry name" value="PAP2/HPO"/>
</dbReference>
<feature type="transmembrane region" description="Helical" evidence="2">
    <location>
        <begin position="199"/>
        <end position="217"/>
    </location>
</feature>
<dbReference type="PANTHER" id="PTHR11247:SF40">
    <property type="entry name" value="LIPID PHOSPHATE PHOSPHATASE EPSILON 1, CHLOROPLASTIC"/>
    <property type="match status" value="1"/>
</dbReference>
<evidence type="ECO:0008006" key="7">
    <source>
        <dbReference type="Google" id="ProtNLM"/>
    </source>
</evidence>
<evidence type="ECO:0000259" key="3">
    <source>
        <dbReference type="Pfam" id="PF01569"/>
    </source>
</evidence>
<dbReference type="InterPro" id="IPR058594">
    <property type="entry name" value="PB1-like_dom_pln"/>
</dbReference>
<dbReference type="Gramene" id="AUR62004087-RA">
    <property type="protein sequence ID" value="AUR62004087-RA:cds"/>
    <property type="gene ID" value="AUR62004087"/>
</dbReference>